<accession>A0A2N8KQ05</accession>
<evidence type="ECO:0000256" key="7">
    <source>
        <dbReference type="ARBA" id="ARBA00022989"/>
    </source>
</evidence>
<evidence type="ECO:0000256" key="12">
    <source>
        <dbReference type="RuleBase" id="RU363032"/>
    </source>
</evidence>
<gene>
    <name evidence="14" type="ORF">C1I89_04105</name>
</gene>
<evidence type="ECO:0000313" key="15">
    <source>
        <dbReference type="Proteomes" id="UP000235994"/>
    </source>
</evidence>
<organism evidence="14 15">
    <name type="scientific">Achromobacter pulmonis</name>
    <dbReference type="NCBI Taxonomy" id="1389932"/>
    <lineage>
        <taxon>Bacteria</taxon>
        <taxon>Pseudomonadati</taxon>
        <taxon>Pseudomonadota</taxon>
        <taxon>Betaproteobacteria</taxon>
        <taxon>Burkholderiales</taxon>
        <taxon>Alcaligenaceae</taxon>
        <taxon>Achromobacter</taxon>
    </lineage>
</organism>
<dbReference type="InterPro" id="IPR010065">
    <property type="entry name" value="AA_ABC_transptr_permease_3TM"/>
</dbReference>
<protein>
    <recommendedName>
        <fullName evidence="11">Glutamate/aspartate import permease protein GltK</fullName>
    </recommendedName>
</protein>
<feature type="transmembrane region" description="Helical" evidence="12">
    <location>
        <begin position="20"/>
        <end position="44"/>
    </location>
</feature>
<feature type="transmembrane region" description="Helical" evidence="12">
    <location>
        <begin position="142"/>
        <end position="167"/>
    </location>
</feature>
<comment type="subunit">
    <text evidence="10">The complex is composed of two ATP-binding proteins (GltL), two transmembrane proteins (GltJ and GltK) and a solute-binding protein (GltI).</text>
</comment>
<keyword evidence="6" id="KW-0029">Amino-acid transport</keyword>
<evidence type="ECO:0000256" key="3">
    <source>
        <dbReference type="ARBA" id="ARBA00022448"/>
    </source>
</evidence>
<evidence type="ECO:0000256" key="9">
    <source>
        <dbReference type="ARBA" id="ARBA00060298"/>
    </source>
</evidence>
<evidence type="ECO:0000256" key="2">
    <source>
        <dbReference type="ARBA" id="ARBA00010072"/>
    </source>
</evidence>
<dbReference type="PANTHER" id="PTHR30614:SF1">
    <property type="entry name" value="GLUTAMATE_ASPARTATE IMPORT PERMEASE PROTEIN GLTK"/>
    <property type="match status" value="1"/>
</dbReference>
<comment type="caution">
    <text evidence="14">The sequence shown here is derived from an EMBL/GenBank/DDBJ whole genome shotgun (WGS) entry which is preliminary data.</text>
</comment>
<keyword evidence="5 12" id="KW-0812">Transmembrane</keyword>
<feature type="domain" description="ABC transmembrane type-1" evidence="13">
    <location>
        <begin position="20"/>
        <end position="213"/>
    </location>
</feature>
<evidence type="ECO:0000259" key="13">
    <source>
        <dbReference type="PROSITE" id="PS50928"/>
    </source>
</evidence>
<dbReference type="NCBIfam" id="TIGR01726">
    <property type="entry name" value="HEQRo_perm_3TM"/>
    <property type="match status" value="1"/>
</dbReference>
<dbReference type="InterPro" id="IPR043429">
    <property type="entry name" value="ArtM/GltK/GlnP/TcyL/YhdX-like"/>
</dbReference>
<evidence type="ECO:0000256" key="8">
    <source>
        <dbReference type="ARBA" id="ARBA00023136"/>
    </source>
</evidence>
<keyword evidence="7 12" id="KW-1133">Transmembrane helix</keyword>
<reference evidence="14 15" key="1">
    <citation type="submission" date="2018-01" db="EMBL/GenBank/DDBJ databases">
        <title>The draft genome of an aniline degradation strain ANB-1.</title>
        <authorList>
            <person name="Zhang L."/>
            <person name="Jiang J."/>
        </authorList>
    </citation>
    <scope>NUCLEOTIDE SEQUENCE [LARGE SCALE GENOMIC DNA]</scope>
    <source>
        <strain evidence="14 15">ANB-1</strain>
    </source>
</reference>
<feature type="transmembrane region" description="Helical" evidence="12">
    <location>
        <begin position="65"/>
        <end position="86"/>
    </location>
</feature>
<sequence>MNSIDFGAIERAAPYLLEGLGFSLQLTASSFAGGLVLGVALALVRHLQVPVLAPLATAYVTLMRAIPLIMVLFWFFFLVPMVLMWMTGAPRPVPVGPVYTAFITFALFEAAYYAEIIRAGLNAVPKGQYEACRALSMSTAKTYWLVVLPQVLRSVSPILLTQTIILFQDTSLVYVLSITDMLGAASKIAQRDASLVEMYLTVAATYLVISVLASQAVAYLRKRNAVAVHA</sequence>
<evidence type="ECO:0000256" key="6">
    <source>
        <dbReference type="ARBA" id="ARBA00022970"/>
    </source>
</evidence>
<dbReference type="CDD" id="cd06261">
    <property type="entry name" value="TM_PBP2"/>
    <property type="match status" value="1"/>
</dbReference>
<keyword evidence="4" id="KW-1003">Cell membrane</keyword>
<feature type="transmembrane region" description="Helical" evidence="12">
    <location>
        <begin position="198"/>
        <end position="220"/>
    </location>
</feature>
<dbReference type="GO" id="GO:0043190">
    <property type="term" value="C:ATP-binding cassette (ABC) transporter complex"/>
    <property type="evidence" value="ECO:0007669"/>
    <property type="project" value="InterPro"/>
</dbReference>
<dbReference type="PANTHER" id="PTHR30614">
    <property type="entry name" value="MEMBRANE COMPONENT OF AMINO ACID ABC TRANSPORTER"/>
    <property type="match status" value="1"/>
</dbReference>
<feature type="transmembrane region" description="Helical" evidence="12">
    <location>
        <begin position="98"/>
        <end position="121"/>
    </location>
</feature>
<dbReference type="InterPro" id="IPR035906">
    <property type="entry name" value="MetI-like_sf"/>
</dbReference>
<evidence type="ECO:0000256" key="11">
    <source>
        <dbReference type="ARBA" id="ARBA00073645"/>
    </source>
</evidence>
<keyword evidence="3 12" id="KW-0813">Transport</keyword>
<dbReference type="AlphaFoldDB" id="A0A2N8KQ05"/>
<dbReference type="PROSITE" id="PS50928">
    <property type="entry name" value="ABC_TM1"/>
    <property type="match status" value="1"/>
</dbReference>
<evidence type="ECO:0000256" key="10">
    <source>
        <dbReference type="ARBA" id="ARBA00062718"/>
    </source>
</evidence>
<evidence type="ECO:0000256" key="4">
    <source>
        <dbReference type="ARBA" id="ARBA00022475"/>
    </source>
</evidence>
<dbReference type="SUPFAM" id="SSF161098">
    <property type="entry name" value="MetI-like"/>
    <property type="match status" value="1"/>
</dbReference>
<comment type="function">
    <text evidence="9">Part of the ABC transporter complex GltIJKL involved in glutamate and aspartate uptake. Probably responsible for the translocation of the substrate across the membrane.</text>
</comment>
<keyword evidence="15" id="KW-1185">Reference proteome</keyword>
<dbReference type="Gene3D" id="1.10.3720.10">
    <property type="entry name" value="MetI-like"/>
    <property type="match status" value="1"/>
</dbReference>
<comment type="subcellular location">
    <subcellularLocation>
        <location evidence="1">Cell inner membrane</location>
        <topology evidence="1">Multi-pass membrane protein</topology>
    </subcellularLocation>
    <subcellularLocation>
        <location evidence="12">Cell membrane</location>
        <topology evidence="12">Multi-pass membrane protein</topology>
    </subcellularLocation>
</comment>
<dbReference type="GO" id="GO:0006865">
    <property type="term" value="P:amino acid transport"/>
    <property type="evidence" value="ECO:0007669"/>
    <property type="project" value="UniProtKB-KW"/>
</dbReference>
<dbReference type="GO" id="GO:0022857">
    <property type="term" value="F:transmembrane transporter activity"/>
    <property type="evidence" value="ECO:0007669"/>
    <property type="project" value="InterPro"/>
</dbReference>
<keyword evidence="8 12" id="KW-0472">Membrane</keyword>
<evidence type="ECO:0000256" key="1">
    <source>
        <dbReference type="ARBA" id="ARBA00004429"/>
    </source>
</evidence>
<dbReference type="EMBL" id="POQS01000001">
    <property type="protein sequence ID" value="PND35553.1"/>
    <property type="molecule type" value="Genomic_DNA"/>
</dbReference>
<name>A0A2N8KQ05_9BURK</name>
<evidence type="ECO:0000313" key="14">
    <source>
        <dbReference type="EMBL" id="PND35553.1"/>
    </source>
</evidence>
<proteinExistence type="inferred from homology"/>
<comment type="similarity">
    <text evidence="2">Belongs to the binding-protein-dependent transport system permease family. HisMQ subfamily.</text>
</comment>
<dbReference type="Pfam" id="PF00528">
    <property type="entry name" value="BPD_transp_1"/>
    <property type="match status" value="1"/>
</dbReference>
<dbReference type="InterPro" id="IPR000515">
    <property type="entry name" value="MetI-like"/>
</dbReference>
<evidence type="ECO:0000256" key="5">
    <source>
        <dbReference type="ARBA" id="ARBA00022692"/>
    </source>
</evidence>
<dbReference type="FunFam" id="1.10.3720.10:FF:000006">
    <property type="entry name" value="Glutamate/aspartate ABC transporter, permease protein GltK"/>
    <property type="match status" value="1"/>
</dbReference>
<dbReference type="Proteomes" id="UP000235994">
    <property type="component" value="Unassembled WGS sequence"/>
</dbReference>
<dbReference type="RefSeq" id="WP_102771485.1">
    <property type="nucleotide sequence ID" value="NZ_POQS01000001.1"/>
</dbReference>